<dbReference type="STRING" id="640132.Srot_0487"/>
<gene>
    <name evidence="1" type="ordered locus">Srot_0487</name>
</gene>
<dbReference type="Gene3D" id="2.60.40.2880">
    <property type="entry name" value="MmpS1-5, C-terminal soluble domain"/>
    <property type="match status" value="1"/>
</dbReference>
<dbReference type="AlphaFoldDB" id="D6ZBZ7"/>
<dbReference type="EMBL" id="CP001958">
    <property type="protein sequence ID" value="ADG96974.1"/>
    <property type="molecule type" value="Genomic_DNA"/>
</dbReference>
<accession>D6ZBZ7</accession>
<name>D6ZBZ7_SEGRD</name>
<dbReference type="HOGENOM" id="CLU_1873997_0_0_11"/>
<reference evidence="1 2" key="1">
    <citation type="journal article" date="2010" name="Stand. Genomic Sci.">
        <title>Complete genome sequence of Segniliparus rotundus type strain (CDC 1076).</title>
        <authorList>
            <person name="Sikorski J."/>
            <person name="Lapidus A."/>
            <person name="Copeland A."/>
            <person name="Misra M."/>
            <person name="Glavina Del Rio T."/>
            <person name="Nolan M."/>
            <person name="Lucas S."/>
            <person name="Chen F."/>
            <person name="Tice H."/>
            <person name="Cheng J.F."/>
            <person name="Jando M."/>
            <person name="Schneider S."/>
            <person name="Bruce D."/>
            <person name="Goodwin L."/>
            <person name="Pitluck S."/>
            <person name="Liolios K."/>
            <person name="Mikhailova N."/>
            <person name="Pati A."/>
            <person name="Ivanova N."/>
            <person name="Mavromatis K."/>
            <person name="Chen A."/>
            <person name="Palaniappan K."/>
            <person name="Chertkov O."/>
            <person name="Land M."/>
            <person name="Hauser L."/>
            <person name="Chang Y.J."/>
            <person name="Jeffries C.D."/>
            <person name="Brettin T."/>
            <person name="Detter J.C."/>
            <person name="Han C."/>
            <person name="Rohde M."/>
            <person name="Goker M."/>
            <person name="Bristow J."/>
            <person name="Eisen J.A."/>
            <person name="Markowitz V."/>
            <person name="Hugenholtz P."/>
            <person name="Kyrpides N.C."/>
            <person name="Klenk H.P."/>
        </authorList>
    </citation>
    <scope>NUCLEOTIDE SEQUENCE [LARGE SCALE GENOMIC DNA]</scope>
    <source>
        <strain evidence="2">ATCC BAA-972 / CDC 1076 / CIP 108378 / DSM 44985 / JCM 13578</strain>
    </source>
</reference>
<dbReference type="KEGG" id="srt:Srot_0487"/>
<dbReference type="OrthoDB" id="9838306at2"/>
<dbReference type="PROSITE" id="PS51257">
    <property type="entry name" value="PROKAR_LIPOPROTEIN"/>
    <property type="match status" value="1"/>
</dbReference>
<evidence type="ECO:0000313" key="1">
    <source>
        <dbReference type="EMBL" id="ADG96974.1"/>
    </source>
</evidence>
<sequence length="136" mass="14437">MRRPVLIALLSLCLVVSGCGKHERGNGSHNVTYEITGVGVSGKIKISYLSHMGRPKAGKKIPSRRSSDYAAVPYTKEVTLGDFWDHANIHANDPGTNDNTASLTCTIKHDGAVIATKTGTRSVTCEAPKSATAESN</sequence>
<organism evidence="1 2">
    <name type="scientific">Segniliparus rotundus (strain ATCC BAA-972 / CDC 1076 / CIP 108378 / DSM 44985 / JCM 13578)</name>
    <dbReference type="NCBI Taxonomy" id="640132"/>
    <lineage>
        <taxon>Bacteria</taxon>
        <taxon>Bacillati</taxon>
        <taxon>Actinomycetota</taxon>
        <taxon>Actinomycetes</taxon>
        <taxon>Mycobacteriales</taxon>
        <taxon>Segniliparaceae</taxon>
        <taxon>Segniliparus</taxon>
    </lineage>
</organism>
<dbReference type="InterPro" id="IPR038468">
    <property type="entry name" value="MmpS_C"/>
</dbReference>
<dbReference type="RefSeq" id="WP_013137430.1">
    <property type="nucleotide sequence ID" value="NC_014168.1"/>
</dbReference>
<protein>
    <recommendedName>
        <fullName evidence="3">Lipoprotein</fullName>
    </recommendedName>
</protein>
<dbReference type="Proteomes" id="UP000002247">
    <property type="component" value="Chromosome"/>
</dbReference>
<evidence type="ECO:0008006" key="3">
    <source>
        <dbReference type="Google" id="ProtNLM"/>
    </source>
</evidence>
<proteinExistence type="predicted"/>
<evidence type="ECO:0000313" key="2">
    <source>
        <dbReference type="Proteomes" id="UP000002247"/>
    </source>
</evidence>
<keyword evidence="2" id="KW-1185">Reference proteome</keyword>